<evidence type="ECO:0000256" key="4">
    <source>
        <dbReference type="ARBA" id="ARBA00007417"/>
    </source>
</evidence>
<evidence type="ECO:0000256" key="7">
    <source>
        <dbReference type="ARBA" id="ARBA00022857"/>
    </source>
</evidence>
<dbReference type="GO" id="GO:0008703">
    <property type="term" value="F:5-amino-6-(5-phosphoribosylamino)uracil reductase activity"/>
    <property type="evidence" value="ECO:0007669"/>
    <property type="project" value="UniProtKB-EC"/>
</dbReference>
<comment type="catalytic activity">
    <reaction evidence="9">
        <text>5-amino-6-(5-phospho-D-ribitylamino)uracil + NADP(+) = 5-amino-6-(5-phospho-D-ribosylamino)uracil + NADPH + H(+)</text>
        <dbReference type="Rhea" id="RHEA:17845"/>
        <dbReference type="ChEBI" id="CHEBI:15378"/>
        <dbReference type="ChEBI" id="CHEBI:57783"/>
        <dbReference type="ChEBI" id="CHEBI:58349"/>
        <dbReference type="ChEBI" id="CHEBI:58421"/>
        <dbReference type="ChEBI" id="CHEBI:58453"/>
        <dbReference type="EC" id="1.1.1.193"/>
    </reaction>
</comment>
<keyword evidence="7" id="KW-0521">NADP</keyword>
<dbReference type="InterPro" id="IPR002734">
    <property type="entry name" value="RibDG_C"/>
</dbReference>
<dbReference type="Pfam" id="PF01872">
    <property type="entry name" value="RibD_C"/>
    <property type="match status" value="1"/>
</dbReference>
<dbReference type="PROSITE" id="PS51257">
    <property type="entry name" value="PROKAR_LIPOPROTEIN"/>
    <property type="match status" value="1"/>
</dbReference>
<comment type="function">
    <text evidence="1">Converts 2,5-diamino-6-(ribosylamino)-4(3h)-pyrimidinone 5'-phosphate into 5-amino-6-(ribosylamino)-2,4(1h,3h)-pyrimidinedione 5'-phosphate.</text>
</comment>
<dbReference type="GO" id="GO:0009231">
    <property type="term" value="P:riboflavin biosynthetic process"/>
    <property type="evidence" value="ECO:0007669"/>
    <property type="project" value="UniProtKB-UniPathway"/>
</dbReference>
<dbReference type="Gene3D" id="3.40.430.10">
    <property type="entry name" value="Dihydrofolate Reductase, subunit A"/>
    <property type="match status" value="1"/>
</dbReference>
<evidence type="ECO:0000256" key="2">
    <source>
        <dbReference type="ARBA" id="ARBA00004882"/>
    </source>
</evidence>
<comment type="caution">
    <text evidence="12">The sequence shown here is derived from an EMBL/GenBank/DDBJ whole genome shotgun (WGS) entry which is preliminary data.</text>
</comment>
<protein>
    <recommendedName>
        <fullName evidence="6">Riboflavin biosynthesis protein RibD</fullName>
        <ecNumber evidence="5">3.5.4.26</ecNumber>
    </recommendedName>
</protein>
<evidence type="ECO:0000313" key="12">
    <source>
        <dbReference type="EMBL" id="MBS2962182.1"/>
    </source>
</evidence>
<comment type="catalytic activity">
    <reaction evidence="10">
        <text>2,5-diamino-6-hydroxy-4-(5-phosphoribosylamino)-pyrimidine + H2O + H(+) = 5-amino-6-(5-phospho-D-ribosylamino)uracil + NH4(+)</text>
        <dbReference type="Rhea" id="RHEA:21868"/>
        <dbReference type="ChEBI" id="CHEBI:15377"/>
        <dbReference type="ChEBI" id="CHEBI:15378"/>
        <dbReference type="ChEBI" id="CHEBI:28938"/>
        <dbReference type="ChEBI" id="CHEBI:58453"/>
        <dbReference type="ChEBI" id="CHEBI:58614"/>
        <dbReference type="EC" id="3.5.4.26"/>
    </reaction>
</comment>
<evidence type="ECO:0000256" key="10">
    <source>
        <dbReference type="ARBA" id="ARBA00049886"/>
    </source>
</evidence>
<organism evidence="12 13">
    <name type="scientific">Actinocrinis puniceicyclus</name>
    <dbReference type="NCBI Taxonomy" id="977794"/>
    <lineage>
        <taxon>Bacteria</taxon>
        <taxon>Bacillati</taxon>
        <taxon>Actinomycetota</taxon>
        <taxon>Actinomycetes</taxon>
        <taxon>Catenulisporales</taxon>
        <taxon>Actinospicaceae</taxon>
        <taxon>Actinocrinis</taxon>
    </lineage>
</organism>
<dbReference type="Pfam" id="PF18785">
    <property type="entry name" value="Inv-AAD"/>
    <property type="match status" value="1"/>
</dbReference>
<dbReference type="GO" id="GO:0008835">
    <property type="term" value="F:diaminohydroxyphosphoribosylaminopyrimidine deaminase activity"/>
    <property type="evidence" value="ECO:0007669"/>
    <property type="project" value="UniProtKB-EC"/>
</dbReference>
<dbReference type="InterPro" id="IPR002125">
    <property type="entry name" value="CMP_dCMP_dom"/>
</dbReference>
<gene>
    <name evidence="12" type="ORF">KGA66_03940</name>
</gene>
<evidence type="ECO:0000313" key="13">
    <source>
        <dbReference type="Proteomes" id="UP000677913"/>
    </source>
</evidence>
<dbReference type="PANTHER" id="PTHR38011">
    <property type="entry name" value="DIHYDROFOLATE REDUCTASE FAMILY PROTEIN (AFU_ORTHOLOGUE AFUA_8G06820)"/>
    <property type="match status" value="1"/>
</dbReference>
<name>A0A8J8B9T6_9ACTN</name>
<comment type="similarity">
    <text evidence="3">In the N-terminal section; belongs to the cytidine and deoxycytidylate deaminase family.</text>
</comment>
<keyword evidence="13" id="KW-1185">Reference proteome</keyword>
<evidence type="ECO:0000256" key="3">
    <source>
        <dbReference type="ARBA" id="ARBA00005259"/>
    </source>
</evidence>
<dbReference type="EMBL" id="JAGSXH010000008">
    <property type="protein sequence ID" value="MBS2962182.1"/>
    <property type="molecule type" value="Genomic_DNA"/>
</dbReference>
<evidence type="ECO:0000256" key="9">
    <source>
        <dbReference type="ARBA" id="ARBA00049861"/>
    </source>
</evidence>
<dbReference type="InterPro" id="IPR050765">
    <property type="entry name" value="Riboflavin_Biosynth_HTPR"/>
</dbReference>
<dbReference type="EC" id="3.5.4.26" evidence="5"/>
<dbReference type="InterPro" id="IPR016193">
    <property type="entry name" value="Cytidine_deaminase-like"/>
</dbReference>
<dbReference type="UniPathway" id="UPA00275">
    <property type="reaction ID" value="UER00401"/>
</dbReference>
<dbReference type="PROSITE" id="PS51747">
    <property type="entry name" value="CYT_DCMP_DEAMINASES_2"/>
    <property type="match status" value="1"/>
</dbReference>
<dbReference type="AlphaFoldDB" id="A0A8J8B9T6"/>
<evidence type="ECO:0000256" key="1">
    <source>
        <dbReference type="ARBA" id="ARBA00002151"/>
    </source>
</evidence>
<dbReference type="SUPFAM" id="SSF53597">
    <property type="entry name" value="Dihydrofolate reductase-like"/>
    <property type="match status" value="1"/>
</dbReference>
<evidence type="ECO:0000256" key="6">
    <source>
        <dbReference type="ARBA" id="ARBA00019930"/>
    </source>
</evidence>
<evidence type="ECO:0000256" key="8">
    <source>
        <dbReference type="ARBA" id="ARBA00023002"/>
    </source>
</evidence>
<keyword evidence="8" id="KW-0560">Oxidoreductase</keyword>
<dbReference type="InterPro" id="IPR024072">
    <property type="entry name" value="DHFR-like_dom_sf"/>
</dbReference>
<dbReference type="Proteomes" id="UP000677913">
    <property type="component" value="Unassembled WGS sequence"/>
</dbReference>
<comment type="similarity">
    <text evidence="4">In the C-terminal section; belongs to the HTP reductase family.</text>
</comment>
<dbReference type="PANTHER" id="PTHR38011:SF7">
    <property type="entry name" value="2,5-DIAMINO-6-RIBOSYLAMINO-4(3H)-PYRIMIDINONE 5'-PHOSPHATE REDUCTASE"/>
    <property type="match status" value="1"/>
</dbReference>
<reference evidence="12" key="1">
    <citation type="submission" date="2021-04" db="EMBL/GenBank/DDBJ databases">
        <title>Genome based classification of Actinospica acidithermotolerans sp. nov., an actinobacterium isolated from an Indonesian hot spring.</title>
        <authorList>
            <person name="Kusuma A.B."/>
            <person name="Putra K.E."/>
            <person name="Nafisah S."/>
            <person name="Loh J."/>
            <person name="Nouioui I."/>
            <person name="Goodfellow M."/>
        </authorList>
    </citation>
    <scope>NUCLEOTIDE SEQUENCE</scope>
    <source>
        <strain evidence="12">DSM 45618</strain>
    </source>
</reference>
<evidence type="ECO:0000259" key="11">
    <source>
        <dbReference type="PROSITE" id="PS51747"/>
    </source>
</evidence>
<accession>A0A8J8B9T6</accession>
<dbReference type="Gene3D" id="3.40.140.10">
    <property type="entry name" value="Cytidine Deaminase, domain 2"/>
    <property type="match status" value="1"/>
</dbReference>
<comment type="pathway">
    <text evidence="2">Cofactor biosynthesis; riboflavin biosynthesis; 5-amino-6-(D-ribitylamino)uracil from GTP: step 2/4.</text>
</comment>
<dbReference type="SUPFAM" id="SSF53927">
    <property type="entry name" value="Cytidine deaminase-like"/>
    <property type="match status" value="1"/>
</dbReference>
<feature type="domain" description="CMP/dCMP-type deaminase" evidence="11">
    <location>
        <begin position="235"/>
        <end position="367"/>
    </location>
</feature>
<proteinExistence type="inferred from homology"/>
<evidence type="ECO:0000256" key="5">
    <source>
        <dbReference type="ARBA" id="ARBA00012766"/>
    </source>
</evidence>
<sequence>MRLRRPVAHNGAVTVTAPWVVLSCTTSLDGCLDDTAARRLLLSNDADFDRVDALRASVDAILVGAGTVRADNPRLLVRSATRRAARVARGEPASPLRVVLSGSGELDPAAAVFAAEGAETIVYPAAGRGVGGRPVDPGEVLDDLARRGVRRLMVEGGASVLTRFLADDLADELQFSVAPFLIGDPAAPRAFGPAGYPQSCDRRMILADSGALGDVQFSRYLVDRRARDGSARGRGADLRLLRLAVELSRSCPRVSGAYSVGAIVTDGRGAVISTGYSRELLRGLGDPEKNHAEEVALAKLDPADPRLKQATLYTSLEPCSPRASRPLSCTDHILAAGIPRVVLALREPALLAVCDGADRLRAAGVEVVELPELGAQVREVNSHLLG</sequence>